<dbReference type="OrthoDB" id="3783332at2759"/>
<name>A0A9P4GPL7_9PLEO</name>
<reference evidence="1" key="1">
    <citation type="submission" date="2020-01" db="EMBL/GenBank/DDBJ databases">
        <authorList>
            <consortium name="DOE Joint Genome Institute"/>
            <person name="Haridas S."/>
            <person name="Albert R."/>
            <person name="Binder M."/>
            <person name="Bloem J."/>
            <person name="Labutti K."/>
            <person name="Salamov A."/>
            <person name="Andreopoulos B."/>
            <person name="Baker S.E."/>
            <person name="Barry K."/>
            <person name="Bills G."/>
            <person name="Bluhm B.H."/>
            <person name="Cannon C."/>
            <person name="Castanera R."/>
            <person name="Culley D.E."/>
            <person name="Daum C."/>
            <person name="Ezra D."/>
            <person name="Gonzalez J.B."/>
            <person name="Henrissat B."/>
            <person name="Kuo A."/>
            <person name="Liang C."/>
            <person name="Lipzen A."/>
            <person name="Lutzoni F."/>
            <person name="Magnuson J."/>
            <person name="Mondo S."/>
            <person name="Nolan M."/>
            <person name="Ohm R."/>
            <person name="Pangilinan J."/>
            <person name="Park H.-J."/>
            <person name="Ramirez L."/>
            <person name="Alfaro M."/>
            <person name="Sun H."/>
            <person name="Tritt A."/>
            <person name="Yoshinaga Y."/>
            <person name="Zwiers L.-H."/>
            <person name="Turgeon B.G."/>
            <person name="Goodwin S.B."/>
            <person name="Spatafora J.W."/>
            <person name="Crous P.W."/>
            <person name="Grigoriev I.V."/>
        </authorList>
    </citation>
    <scope>NUCLEOTIDE SEQUENCE</scope>
    <source>
        <strain evidence="1">CBS 394.84</strain>
    </source>
</reference>
<dbReference type="GeneID" id="63854010"/>
<gene>
    <name evidence="1" type="ORF">K460DRAFT_404703</name>
</gene>
<comment type="caution">
    <text evidence="1">The sequence shown here is derived from an EMBL/GenBank/DDBJ whole genome shotgun (WGS) entry which is preliminary data.</text>
</comment>
<proteinExistence type="predicted"/>
<protein>
    <recommendedName>
        <fullName evidence="3">F-box domain-containing protein</fullName>
    </recommendedName>
</protein>
<dbReference type="EMBL" id="ML976615">
    <property type="protein sequence ID" value="KAF1849482.1"/>
    <property type="molecule type" value="Genomic_DNA"/>
</dbReference>
<dbReference type="RefSeq" id="XP_040792045.1">
    <property type="nucleotide sequence ID" value="XM_040936760.1"/>
</dbReference>
<dbReference type="AlphaFoldDB" id="A0A9P4GPL7"/>
<evidence type="ECO:0000313" key="1">
    <source>
        <dbReference type="EMBL" id="KAF1849482.1"/>
    </source>
</evidence>
<dbReference type="SUPFAM" id="SSF52047">
    <property type="entry name" value="RNI-like"/>
    <property type="match status" value="1"/>
</dbReference>
<sequence>MSALDQLPDELILEIVGHLKPIPAYEARDYLGPCGPRFEGNARRTGQILNICLVSKRFWGLAEPILYSSLLLCTAGWHCYHSLFCLISALLHKPARATHIRYLEQVQRIVWAGKHPRQSQCCHIQGWVADYTVLVQVAKDFWQNGSLDEWIQCLRFEPGYALFALVVALSPNVSHLALDNNHWRVPLLTLLFFDRSACPMNVSFHGFPKLKRLCSFADMDRRQHDPVYGSSQSLRWDLPALRHYQHQGAWARGLVPFRNLATLRLEDCLLSIQKVALVVHDCPSLQIFVCVWFEEPSAWERHWSSLLSALGDTSSTLQQLDLRFGRGDEAYPDDLDFIDLDGHDFLEVESRRTIPQPDGYTDLSKLTSLSLMDVMLFGEPAGTQAPNARPKRPISCLLPSNLERLTVETNHILLQDDSLALHDLADDLYLLPALKIVEIQAATHKVPFVTSMEKTMDLTARFKERGVALILLHPVE</sequence>
<evidence type="ECO:0008006" key="3">
    <source>
        <dbReference type="Google" id="ProtNLM"/>
    </source>
</evidence>
<keyword evidence="2" id="KW-1185">Reference proteome</keyword>
<dbReference type="Proteomes" id="UP000800039">
    <property type="component" value="Unassembled WGS sequence"/>
</dbReference>
<evidence type="ECO:0000313" key="2">
    <source>
        <dbReference type="Proteomes" id="UP000800039"/>
    </source>
</evidence>
<organism evidence="1 2">
    <name type="scientific">Cucurbitaria berberidis CBS 394.84</name>
    <dbReference type="NCBI Taxonomy" id="1168544"/>
    <lineage>
        <taxon>Eukaryota</taxon>
        <taxon>Fungi</taxon>
        <taxon>Dikarya</taxon>
        <taxon>Ascomycota</taxon>
        <taxon>Pezizomycotina</taxon>
        <taxon>Dothideomycetes</taxon>
        <taxon>Pleosporomycetidae</taxon>
        <taxon>Pleosporales</taxon>
        <taxon>Pleosporineae</taxon>
        <taxon>Cucurbitariaceae</taxon>
        <taxon>Cucurbitaria</taxon>
    </lineage>
</organism>
<accession>A0A9P4GPL7</accession>